<feature type="domain" description="N-acetyltransferase" evidence="2">
    <location>
        <begin position="91"/>
        <end position="230"/>
    </location>
</feature>
<name>A0ABR4PSK6_9HELO</name>
<dbReference type="InterPro" id="IPR052523">
    <property type="entry name" value="Trichothecene_AcTrans"/>
</dbReference>
<dbReference type="PROSITE" id="PS51186">
    <property type="entry name" value="GNAT"/>
    <property type="match status" value="1"/>
</dbReference>
<dbReference type="SUPFAM" id="SSF55729">
    <property type="entry name" value="Acyl-CoA N-acyltransferases (Nat)"/>
    <property type="match status" value="1"/>
</dbReference>
<dbReference type="InterPro" id="IPR000182">
    <property type="entry name" value="GNAT_dom"/>
</dbReference>
<evidence type="ECO:0000313" key="4">
    <source>
        <dbReference type="Proteomes" id="UP001629113"/>
    </source>
</evidence>
<feature type="region of interest" description="Disordered" evidence="1">
    <location>
        <begin position="95"/>
        <end position="134"/>
    </location>
</feature>
<dbReference type="InterPro" id="IPR016181">
    <property type="entry name" value="Acyl_CoA_acyltransferase"/>
</dbReference>
<accession>A0ABR4PSK6</accession>
<evidence type="ECO:0000256" key="1">
    <source>
        <dbReference type="SAM" id="MobiDB-lite"/>
    </source>
</evidence>
<evidence type="ECO:0000313" key="3">
    <source>
        <dbReference type="EMBL" id="KAL3426334.1"/>
    </source>
</evidence>
<dbReference type="Proteomes" id="UP001629113">
    <property type="component" value="Unassembled WGS sequence"/>
</dbReference>
<organism evidence="3 4">
    <name type="scientific">Phlyctema vagabunda</name>
    <dbReference type="NCBI Taxonomy" id="108571"/>
    <lineage>
        <taxon>Eukaryota</taxon>
        <taxon>Fungi</taxon>
        <taxon>Dikarya</taxon>
        <taxon>Ascomycota</taxon>
        <taxon>Pezizomycotina</taxon>
        <taxon>Leotiomycetes</taxon>
        <taxon>Helotiales</taxon>
        <taxon>Dermateaceae</taxon>
        <taxon>Phlyctema</taxon>
    </lineage>
</organism>
<reference evidence="3 4" key="1">
    <citation type="submission" date="2024-06" db="EMBL/GenBank/DDBJ databases">
        <title>Complete genome of Phlyctema vagabunda strain 19-DSS-EL-015.</title>
        <authorList>
            <person name="Fiorenzani C."/>
        </authorList>
    </citation>
    <scope>NUCLEOTIDE SEQUENCE [LARGE SCALE GENOMIC DNA]</scope>
    <source>
        <strain evidence="3 4">19-DSS-EL-015</strain>
    </source>
</reference>
<sequence>MTSKSFSIKAATYEDVPVLARIGHEAFDVDRHTEMKAQGKVPYNMEAVNNTNLPRYLDSERCVVLKAIEESSGTIMGWLALGFRGFEKHEMPVLENAPQKEDSLGDKSGKDQKEAESSVDEKEEEEKDDRDESIKRLEAMTDADMKSWMEKLMPPGTRCMYVVGLSVAPAFQKRGVGSALLKWGTDLADTENVFIWVHSSEPAWSAYAKSGFEVIGTLDVDLDEWAVRPPSDGSGKWGHYIFRYMKYLPKRKD</sequence>
<protein>
    <submittedName>
        <fullName evidence="3">Acetyltransferase</fullName>
    </submittedName>
</protein>
<keyword evidence="4" id="KW-1185">Reference proteome</keyword>
<dbReference type="CDD" id="cd04301">
    <property type="entry name" value="NAT_SF"/>
    <property type="match status" value="1"/>
</dbReference>
<dbReference type="Pfam" id="PF00583">
    <property type="entry name" value="Acetyltransf_1"/>
    <property type="match status" value="1"/>
</dbReference>
<gene>
    <name evidence="3" type="ORF">PVAG01_03125</name>
</gene>
<dbReference type="PANTHER" id="PTHR42791:SF2">
    <property type="entry name" value="N-ACETYLTRANSFERASE DOMAIN-CONTAINING PROTEIN"/>
    <property type="match status" value="1"/>
</dbReference>
<evidence type="ECO:0000259" key="2">
    <source>
        <dbReference type="PROSITE" id="PS51186"/>
    </source>
</evidence>
<feature type="compositionally biased region" description="Basic and acidic residues" evidence="1">
    <location>
        <begin position="95"/>
        <end position="120"/>
    </location>
</feature>
<comment type="caution">
    <text evidence="3">The sequence shown here is derived from an EMBL/GenBank/DDBJ whole genome shotgun (WGS) entry which is preliminary data.</text>
</comment>
<dbReference type="PANTHER" id="PTHR42791">
    <property type="entry name" value="GNAT FAMILY ACETYLTRANSFERASE"/>
    <property type="match status" value="1"/>
</dbReference>
<dbReference type="Gene3D" id="3.40.630.30">
    <property type="match status" value="1"/>
</dbReference>
<dbReference type="EMBL" id="JBFCZG010000002">
    <property type="protein sequence ID" value="KAL3426334.1"/>
    <property type="molecule type" value="Genomic_DNA"/>
</dbReference>
<proteinExistence type="predicted"/>